<keyword evidence="1" id="KW-1133">Transmembrane helix</keyword>
<sequence>MAGSRFVSHIKWWFFFVPLLALFLVPAIPDTSLFGISAEESDSVVSIVGEQRAADAVALTNERFRRWFVETGLVRATIQATGRGDIGDSGVSDFAHNWVHNFWLEIYRAVYRATVMKLWILGTMAFCLAAFVDGSVRRKIKASAAGFASPLSFHLAGHGILMVFGLTFAVMVAPVPLFAQVWVGVAVVLAALLWKASSSYQ</sequence>
<dbReference type="InterPro" id="IPR022266">
    <property type="entry name" value="DtrJ-like"/>
</dbReference>
<feature type="transmembrane region" description="Helical" evidence="1">
    <location>
        <begin position="109"/>
        <end position="132"/>
    </location>
</feature>
<accession>A0A1H1JY44</accession>
<feature type="transmembrane region" description="Helical" evidence="1">
    <location>
        <begin position="12"/>
        <end position="29"/>
    </location>
</feature>
<evidence type="ECO:0008006" key="4">
    <source>
        <dbReference type="Google" id="ProtNLM"/>
    </source>
</evidence>
<dbReference type="OrthoDB" id="9128788at2"/>
<dbReference type="Proteomes" id="UP000183487">
    <property type="component" value="Unassembled WGS sequence"/>
</dbReference>
<name>A0A1H1JY44_9BURK</name>
<gene>
    <name evidence="2" type="ORF">SAMN05443245_7533</name>
</gene>
<keyword evidence="1" id="KW-0472">Membrane</keyword>
<evidence type="ECO:0000313" key="3">
    <source>
        <dbReference type="Proteomes" id="UP000183487"/>
    </source>
</evidence>
<feature type="transmembrane region" description="Helical" evidence="1">
    <location>
        <begin position="144"/>
        <end position="171"/>
    </location>
</feature>
<dbReference type="Pfam" id="PF14348">
    <property type="entry name" value="DtrJ-like"/>
    <property type="match status" value="1"/>
</dbReference>
<dbReference type="AlphaFoldDB" id="A0A1H1JY44"/>
<keyword evidence="1" id="KW-0812">Transmembrane</keyword>
<organism evidence="2 3">
    <name type="scientific">Paraburkholderia fungorum</name>
    <dbReference type="NCBI Taxonomy" id="134537"/>
    <lineage>
        <taxon>Bacteria</taxon>
        <taxon>Pseudomonadati</taxon>
        <taxon>Pseudomonadota</taxon>
        <taxon>Betaproteobacteria</taxon>
        <taxon>Burkholderiales</taxon>
        <taxon>Burkholderiaceae</taxon>
        <taxon>Paraburkholderia</taxon>
    </lineage>
</organism>
<proteinExistence type="predicted"/>
<evidence type="ECO:0000256" key="1">
    <source>
        <dbReference type="SAM" id="Phobius"/>
    </source>
</evidence>
<feature type="transmembrane region" description="Helical" evidence="1">
    <location>
        <begin position="177"/>
        <end position="194"/>
    </location>
</feature>
<reference evidence="3" key="1">
    <citation type="submission" date="2016-10" db="EMBL/GenBank/DDBJ databases">
        <authorList>
            <person name="Varghese N."/>
            <person name="Submissions S."/>
        </authorList>
    </citation>
    <scope>NUCLEOTIDE SEQUENCE [LARGE SCALE GENOMIC DNA]</scope>
    <source>
        <strain evidence="3">GAS106B</strain>
    </source>
</reference>
<dbReference type="EMBL" id="FNKP01000004">
    <property type="protein sequence ID" value="SDR54894.1"/>
    <property type="molecule type" value="Genomic_DNA"/>
</dbReference>
<keyword evidence="3" id="KW-1185">Reference proteome</keyword>
<protein>
    <recommendedName>
        <fullName evidence="4">DUF4400 domain-containing protein</fullName>
    </recommendedName>
</protein>
<dbReference type="RefSeq" id="WP_074774396.1">
    <property type="nucleotide sequence ID" value="NZ_FNKP01000004.1"/>
</dbReference>
<evidence type="ECO:0000313" key="2">
    <source>
        <dbReference type="EMBL" id="SDR54894.1"/>
    </source>
</evidence>